<dbReference type="SUPFAM" id="SSF53098">
    <property type="entry name" value="Ribonuclease H-like"/>
    <property type="match status" value="1"/>
</dbReference>
<proteinExistence type="predicted"/>
<dbReference type="OMA" id="YVINCME"/>
<accession>A0A1S8A742</accession>
<reference evidence="1" key="1">
    <citation type="submission" date="2016-03" db="EMBL/GenBank/DDBJ databases">
        <title>Draft genome sequence of Rosellinia necatrix.</title>
        <authorList>
            <person name="Kanematsu S."/>
        </authorList>
    </citation>
    <scope>NUCLEOTIDE SEQUENCE [LARGE SCALE GENOMIC DNA]</scope>
    <source>
        <strain evidence="1">W97</strain>
    </source>
</reference>
<dbReference type="GO" id="GO:0003676">
    <property type="term" value="F:nucleic acid binding"/>
    <property type="evidence" value="ECO:0007669"/>
    <property type="project" value="InterPro"/>
</dbReference>
<dbReference type="STRING" id="77044.A0A1S8A742"/>
<dbReference type="InterPro" id="IPR012337">
    <property type="entry name" value="RNaseH-like_sf"/>
</dbReference>
<dbReference type="Proteomes" id="UP000054516">
    <property type="component" value="Unassembled WGS sequence"/>
</dbReference>
<evidence type="ECO:0000313" key="2">
    <source>
        <dbReference type="Proteomes" id="UP000054516"/>
    </source>
</evidence>
<name>A0A1S8A742_ROSNE</name>
<organism evidence="1">
    <name type="scientific">Rosellinia necatrix</name>
    <name type="common">White root-rot fungus</name>
    <dbReference type="NCBI Taxonomy" id="77044"/>
    <lineage>
        <taxon>Eukaryota</taxon>
        <taxon>Fungi</taxon>
        <taxon>Dikarya</taxon>
        <taxon>Ascomycota</taxon>
        <taxon>Pezizomycotina</taxon>
        <taxon>Sordariomycetes</taxon>
        <taxon>Xylariomycetidae</taxon>
        <taxon>Xylariales</taxon>
        <taxon>Xylariaceae</taxon>
        <taxon>Rosellinia</taxon>
    </lineage>
</organism>
<dbReference type="InterPro" id="IPR036397">
    <property type="entry name" value="RNaseH_sf"/>
</dbReference>
<sequence>MSARIYRWAGNGWVNRAGGEVANRDLIQRASGLDHMVRRLGAVSYIWIPRGQNGLAVSHCNDKLAEQCC</sequence>
<evidence type="ECO:0000313" key="1">
    <source>
        <dbReference type="EMBL" id="GAW25918.1"/>
    </source>
</evidence>
<dbReference type="AlphaFoldDB" id="A0A1S8A742"/>
<gene>
    <name evidence="1" type="ORF">SAMD00023353_1502090</name>
</gene>
<keyword evidence="2" id="KW-1185">Reference proteome</keyword>
<dbReference type="OrthoDB" id="245563at2759"/>
<protein>
    <submittedName>
        <fullName evidence="1">Putative ribonuclease H1</fullName>
    </submittedName>
</protein>
<dbReference type="EMBL" id="DF977460">
    <property type="protein sequence ID" value="GAW25918.1"/>
    <property type="molecule type" value="Genomic_DNA"/>
</dbReference>
<dbReference type="Gene3D" id="3.30.420.10">
    <property type="entry name" value="Ribonuclease H-like superfamily/Ribonuclease H"/>
    <property type="match status" value="1"/>
</dbReference>